<protein>
    <submittedName>
        <fullName evidence="8">Cytochrome B</fullName>
    </submittedName>
</protein>
<keyword evidence="4 6" id="KW-1133">Transmembrane helix</keyword>
<keyword evidence="2" id="KW-1003">Cell membrane</keyword>
<dbReference type="GO" id="GO:0009055">
    <property type="term" value="F:electron transfer activity"/>
    <property type="evidence" value="ECO:0007669"/>
    <property type="project" value="InterPro"/>
</dbReference>
<dbReference type="InterPro" id="IPR011577">
    <property type="entry name" value="Cyt_b561_bac/Ni-Hgenase"/>
</dbReference>
<gene>
    <name evidence="8" type="ORF">A9Q75_14510</name>
</gene>
<reference evidence="9" key="1">
    <citation type="journal article" date="2017" name="Proc. Natl. Acad. Sci. U.S.A.">
        <title>Simulation of Deepwater Horizon oil plume reveals substrate specialization within a complex community of hydrocarbon degraders.</title>
        <authorList>
            <person name="Hu P."/>
            <person name="Dubinsky E.A."/>
            <person name="Probst A.J."/>
            <person name="Wang J."/>
            <person name="Sieber C.M.K."/>
            <person name="Tom L.M."/>
            <person name="Gardinali P."/>
            <person name="Banfield J.F."/>
            <person name="Atlas R.M."/>
            <person name="Andersen G.L."/>
        </authorList>
    </citation>
    <scope>NUCLEOTIDE SEQUENCE [LARGE SCALE GENOMIC DNA]</scope>
</reference>
<evidence type="ECO:0000313" key="9">
    <source>
        <dbReference type="Proteomes" id="UP000243053"/>
    </source>
</evidence>
<dbReference type="EMBL" id="MAAF01000084">
    <property type="protein sequence ID" value="OUR77927.1"/>
    <property type="molecule type" value="Genomic_DNA"/>
</dbReference>
<organism evidence="8 9">
    <name type="scientific">Colwellia psychrerythraea</name>
    <name type="common">Vibrio psychroerythus</name>
    <dbReference type="NCBI Taxonomy" id="28229"/>
    <lineage>
        <taxon>Bacteria</taxon>
        <taxon>Pseudomonadati</taxon>
        <taxon>Pseudomonadota</taxon>
        <taxon>Gammaproteobacteria</taxon>
        <taxon>Alteromonadales</taxon>
        <taxon>Colwelliaceae</taxon>
        <taxon>Colwellia</taxon>
    </lineage>
</organism>
<proteinExistence type="predicted"/>
<dbReference type="GO" id="GO:0022904">
    <property type="term" value="P:respiratory electron transport chain"/>
    <property type="evidence" value="ECO:0007669"/>
    <property type="project" value="InterPro"/>
</dbReference>
<sequence length="186" mass="21009">MKKYEYPTYAKLIHLGLAVFGITAYLTSEFANDDVTSIGYLLHSYLGLSVAAIIISRLVVGVATQGPLSFKDWSPFSIKQWQLSLDDFRSLLSLKIPERDRHQGLSGITQAFGLFVFTWMSLTGFSLFMLGSNTGSKAFEFIEEVHEVGETLIPLYLFLHVGAVALHMLCGKPIWKKMFKFKKRKM</sequence>
<comment type="caution">
    <text evidence="8">The sequence shown here is derived from an EMBL/GenBank/DDBJ whole genome shotgun (WGS) entry which is preliminary data.</text>
</comment>
<dbReference type="InterPro" id="IPR016174">
    <property type="entry name" value="Di-haem_cyt_TM"/>
</dbReference>
<feature type="domain" description="Cytochrome b561 bacterial/Ni-hydrogenase" evidence="7">
    <location>
        <begin position="6"/>
        <end position="179"/>
    </location>
</feature>
<dbReference type="AlphaFoldDB" id="A0A1Y5EB30"/>
<keyword evidence="3 6" id="KW-0812">Transmembrane</keyword>
<name>A0A1Y5EB30_COLPS</name>
<comment type="subcellular location">
    <subcellularLocation>
        <location evidence="1">Cell membrane</location>
        <topology evidence="1">Multi-pass membrane protein</topology>
    </subcellularLocation>
</comment>
<feature type="transmembrane region" description="Helical" evidence="6">
    <location>
        <begin position="40"/>
        <end position="60"/>
    </location>
</feature>
<dbReference type="Proteomes" id="UP000243053">
    <property type="component" value="Unassembled WGS sequence"/>
</dbReference>
<feature type="transmembrane region" description="Helical" evidence="6">
    <location>
        <begin position="12"/>
        <end position="28"/>
    </location>
</feature>
<feature type="transmembrane region" description="Helical" evidence="6">
    <location>
        <begin position="152"/>
        <end position="175"/>
    </location>
</feature>
<keyword evidence="5 6" id="KW-0472">Membrane</keyword>
<accession>A0A1Y5EB30</accession>
<evidence type="ECO:0000256" key="4">
    <source>
        <dbReference type="ARBA" id="ARBA00022989"/>
    </source>
</evidence>
<dbReference type="SUPFAM" id="SSF81342">
    <property type="entry name" value="Transmembrane di-heme cytochromes"/>
    <property type="match status" value="1"/>
</dbReference>
<evidence type="ECO:0000256" key="2">
    <source>
        <dbReference type="ARBA" id="ARBA00022475"/>
    </source>
</evidence>
<evidence type="ECO:0000256" key="5">
    <source>
        <dbReference type="ARBA" id="ARBA00023136"/>
    </source>
</evidence>
<dbReference type="Pfam" id="PF01292">
    <property type="entry name" value="Ni_hydr_CYTB"/>
    <property type="match status" value="1"/>
</dbReference>
<evidence type="ECO:0000259" key="7">
    <source>
        <dbReference type="Pfam" id="PF01292"/>
    </source>
</evidence>
<dbReference type="GO" id="GO:0005886">
    <property type="term" value="C:plasma membrane"/>
    <property type="evidence" value="ECO:0007669"/>
    <property type="project" value="UniProtKB-SubCell"/>
</dbReference>
<evidence type="ECO:0000256" key="6">
    <source>
        <dbReference type="SAM" id="Phobius"/>
    </source>
</evidence>
<evidence type="ECO:0000256" key="1">
    <source>
        <dbReference type="ARBA" id="ARBA00004651"/>
    </source>
</evidence>
<evidence type="ECO:0000313" key="8">
    <source>
        <dbReference type="EMBL" id="OUR77927.1"/>
    </source>
</evidence>
<dbReference type="Gene3D" id="1.20.950.20">
    <property type="entry name" value="Transmembrane di-heme cytochromes, Chain C"/>
    <property type="match status" value="1"/>
</dbReference>
<evidence type="ECO:0000256" key="3">
    <source>
        <dbReference type="ARBA" id="ARBA00022692"/>
    </source>
</evidence>
<feature type="transmembrane region" description="Helical" evidence="6">
    <location>
        <begin position="111"/>
        <end position="132"/>
    </location>
</feature>